<keyword evidence="3" id="KW-1185">Reference proteome</keyword>
<dbReference type="InterPro" id="IPR037401">
    <property type="entry name" value="SnoaL-like"/>
</dbReference>
<dbReference type="RefSeq" id="WP_317491185.1">
    <property type="nucleotide sequence ID" value="NZ_CP136051.1"/>
</dbReference>
<accession>A0ABZ0IU39</accession>
<gene>
    <name evidence="2" type="ORF">RT717_07860</name>
</gene>
<organism evidence="2 3">
    <name type="scientific">Imperialibacter roseus</name>
    <dbReference type="NCBI Taxonomy" id="1324217"/>
    <lineage>
        <taxon>Bacteria</taxon>
        <taxon>Pseudomonadati</taxon>
        <taxon>Bacteroidota</taxon>
        <taxon>Cytophagia</taxon>
        <taxon>Cytophagales</taxon>
        <taxon>Flammeovirgaceae</taxon>
        <taxon>Imperialibacter</taxon>
    </lineage>
</organism>
<evidence type="ECO:0000313" key="2">
    <source>
        <dbReference type="EMBL" id="WOK08548.1"/>
    </source>
</evidence>
<feature type="domain" description="SnoaL-like" evidence="1">
    <location>
        <begin position="55"/>
        <end position="150"/>
    </location>
</feature>
<sequence length="173" mass="19395">MKKTNIVWMALACGMTVAGFAPPKQIEKHHQPIQQTRTKMDNNFNEEQKKVFSTIQRMVAAFEAKDIDGVLATYENNAIVMFEPQKPVQGKENLRAAFTQFVGMNPQYTFSGHEVYVSGDIATHVAPWKMTGHLHDGTKIEQSGLSVAVLRKQSNGGWLMIQDNPHGQLLLNQ</sequence>
<dbReference type="Pfam" id="PF12680">
    <property type="entry name" value="SnoaL_2"/>
    <property type="match status" value="1"/>
</dbReference>
<dbReference type="Gene3D" id="3.10.450.50">
    <property type="match status" value="1"/>
</dbReference>
<evidence type="ECO:0000313" key="3">
    <source>
        <dbReference type="Proteomes" id="UP001302349"/>
    </source>
</evidence>
<dbReference type="EMBL" id="CP136051">
    <property type="protein sequence ID" value="WOK08548.1"/>
    <property type="molecule type" value="Genomic_DNA"/>
</dbReference>
<dbReference type="InterPro" id="IPR032710">
    <property type="entry name" value="NTF2-like_dom_sf"/>
</dbReference>
<name>A0ABZ0IU39_9BACT</name>
<proteinExistence type="predicted"/>
<evidence type="ECO:0000259" key="1">
    <source>
        <dbReference type="Pfam" id="PF12680"/>
    </source>
</evidence>
<protein>
    <submittedName>
        <fullName evidence="2">DUF4440 domain-containing protein</fullName>
    </submittedName>
</protein>
<dbReference type="Proteomes" id="UP001302349">
    <property type="component" value="Chromosome"/>
</dbReference>
<reference evidence="2 3" key="1">
    <citation type="journal article" date="2023" name="Microbiol. Resour. Announc.">
        <title>Complete Genome Sequence of Imperialibacter roseus strain P4T.</title>
        <authorList>
            <person name="Tizabi D.R."/>
            <person name="Bachvaroff T."/>
            <person name="Hill R.T."/>
        </authorList>
    </citation>
    <scope>NUCLEOTIDE SEQUENCE [LARGE SCALE GENOMIC DNA]</scope>
    <source>
        <strain evidence="2 3">P4T</strain>
    </source>
</reference>
<dbReference type="SUPFAM" id="SSF54427">
    <property type="entry name" value="NTF2-like"/>
    <property type="match status" value="1"/>
</dbReference>